<evidence type="ECO:0000256" key="1">
    <source>
        <dbReference type="SAM" id="Phobius"/>
    </source>
</evidence>
<feature type="transmembrane region" description="Helical" evidence="1">
    <location>
        <begin position="20"/>
        <end position="38"/>
    </location>
</feature>
<reference evidence="2" key="1">
    <citation type="journal article" date="2010" name="Microbiol. Resour. Announc.">
        <title>Comparative genomics of the bacterial genus Listeria: Genome evolution is characterized by limited gene acquisition and limited gene loss.</title>
        <authorList>
            <person name="den Bakker H.C."/>
            <person name="Cummings C.A."/>
            <person name="Ferreira V."/>
            <person name="Vatta P."/>
            <person name="Orsi R.H."/>
            <person name="Degoricija L."/>
            <person name="Barker M."/>
            <person name="Petrauskene O."/>
            <person name="Furtado M.R."/>
            <person name="Wiedmann M."/>
        </authorList>
    </citation>
    <scope>NUCLEOTIDE SEQUENCE [LARGE SCALE GENOMIC DNA]</scope>
    <source>
        <strain evidence="2">FSL N1-067</strain>
    </source>
</reference>
<proteinExistence type="predicted"/>
<dbReference type="Proteomes" id="UP000004302">
    <property type="component" value="Chromosome"/>
</dbReference>
<protein>
    <submittedName>
        <fullName evidence="2">Signal-regulatory protein alpha</fullName>
    </submittedName>
</protein>
<evidence type="ECO:0000313" key="2">
    <source>
        <dbReference type="EMBL" id="EFR99063.1"/>
    </source>
</evidence>
<dbReference type="HOGENOM" id="CLU_2617782_0_0_9"/>
<dbReference type="EMBL" id="ADXJ01000934">
    <property type="protein sequence ID" value="EFR99063.1"/>
    <property type="molecule type" value="Genomic_DNA"/>
</dbReference>
<keyword evidence="1" id="KW-0472">Membrane</keyword>
<gene>
    <name evidence="2" type="ORF">NT03LS_2847</name>
</gene>
<comment type="caution">
    <text evidence="2">The sequence shown here is derived from an EMBL/GenBank/DDBJ whole genome shotgun (WGS) entry which is preliminary data.</text>
</comment>
<dbReference type="AlphaFoldDB" id="E3ZTI2"/>
<keyword evidence="1" id="KW-1133">Transmembrane helix</keyword>
<keyword evidence="1" id="KW-0812">Transmembrane</keyword>
<name>E3ZTI2_LISSE</name>
<accession>E3ZTI2</accession>
<organism evidence="2">
    <name type="scientific">Listeria seeligeri FSL N1-067</name>
    <dbReference type="NCBI Taxonomy" id="702453"/>
    <lineage>
        <taxon>Bacteria</taxon>
        <taxon>Bacillati</taxon>
        <taxon>Bacillota</taxon>
        <taxon>Bacilli</taxon>
        <taxon>Bacillales</taxon>
        <taxon>Listeriaceae</taxon>
        <taxon>Listeria</taxon>
    </lineage>
</organism>
<sequence>MTTVDSNVSGSFSKAKTSGAILIASGLVPKILITLILAKLHPPQKNSSEIAKQEIFSAYSFKSSKILYLTKSRRLLII</sequence>